<dbReference type="SUPFAM" id="SSF47413">
    <property type="entry name" value="lambda repressor-like DNA-binding domains"/>
    <property type="match status" value="1"/>
</dbReference>
<proteinExistence type="inferred from homology"/>
<dbReference type="Pfam" id="PF01381">
    <property type="entry name" value="HTH_3"/>
    <property type="match status" value="1"/>
</dbReference>
<dbReference type="InterPro" id="IPR010982">
    <property type="entry name" value="Lambda_DNA-bd_dom_sf"/>
</dbReference>
<reference evidence="4 5" key="1">
    <citation type="journal article" date="2011" name="Stand. Genomic Sci.">
        <title>Complete genome sequence of Desulfobulbus propionicus type strain (1pr3).</title>
        <authorList>
            <person name="Pagani I."/>
            <person name="Lapidus A."/>
            <person name="Nolan M."/>
            <person name="Lucas S."/>
            <person name="Hammon N."/>
            <person name="Deshpande S."/>
            <person name="Cheng J.F."/>
            <person name="Chertkov O."/>
            <person name="Davenport K."/>
            <person name="Tapia R."/>
            <person name="Han C."/>
            <person name="Goodwin L."/>
            <person name="Pitluck S."/>
            <person name="Liolios K."/>
            <person name="Mavromatis K."/>
            <person name="Ivanova N."/>
            <person name="Mikhailova N."/>
            <person name="Pati A."/>
            <person name="Chen A."/>
            <person name="Palaniappan K."/>
            <person name="Land M."/>
            <person name="Hauser L."/>
            <person name="Chang Y.J."/>
            <person name="Jeffries C.D."/>
            <person name="Detter J.C."/>
            <person name="Brambilla E."/>
            <person name="Kannan K.P."/>
            <person name="Djao O.D."/>
            <person name="Rohde M."/>
            <person name="Pukall R."/>
            <person name="Spring S."/>
            <person name="Goker M."/>
            <person name="Sikorski J."/>
            <person name="Woyke T."/>
            <person name="Bristow J."/>
            <person name="Eisen J.A."/>
            <person name="Markowitz V."/>
            <person name="Hugenholtz P."/>
            <person name="Kyrpides N.C."/>
            <person name="Klenk H.P."/>
        </authorList>
    </citation>
    <scope>NUCLEOTIDE SEQUENCE [LARGE SCALE GENOMIC DNA]</scope>
    <source>
        <strain evidence="5">ATCC 33891 / DSM 2032 / 1pr3</strain>
    </source>
</reference>
<accession>A0A7U3YJB6</accession>
<evidence type="ECO:0000256" key="1">
    <source>
        <dbReference type="ARBA" id="ARBA00007227"/>
    </source>
</evidence>
<evidence type="ECO:0000259" key="3">
    <source>
        <dbReference type="PROSITE" id="PS50943"/>
    </source>
</evidence>
<dbReference type="Proteomes" id="UP000006365">
    <property type="component" value="Chromosome"/>
</dbReference>
<dbReference type="KEGG" id="dpr:Despr_0252"/>
<dbReference type="SMART" id="SM00530">
    <property type="entry name" value="HTH_XRE"/>
    <property type="match status" value="1"/>
</dbReference>
<dbReference type="InterPro" id="IPR013430">
    <property type="entry name" value="Toxin_antidote_HigA"/>
</dbReference>
<dbReference type="PANTHER" id="PTHR36924">
    <property type="entry name" value="ANTITOXIN HIGA-1"/>
    <property type="match status" value="1"/>
</dbReference>
<dbReference type="CDD" id="cd00093">
    <property type="entry name" value="HTH_XRE"/>
    <property type="match status" value="1"/>
</dbReference>
<keyword evidence="2" id="KW-0238">DNA-binding</keyword>
<sequence length="358" mass="40880">MRAKRKDEFEPDYAVPPGATLHEVMESLQMSQKELAQRTGLTEQTLTRIFKGDQPISYETANRLELVTGVPARMWNNLEAQYREQLAKQEERQRLEADKAWLKTIPIKELIERGHVVPDDDKVNLVRKVLAFFGVCSVQAWQEIWAAPAVAARRSRCFESRPGDAAAWIRQGELQAQQIECAPFDKTRFSAALEEIRPLTREESVVFEPRMKQLCANAGVAVALVREMKKVPWNGATKWLTPNKAMILLSLRGKGEDKFWFSFFHEAGHVLKDKKKGLFINDESNGDLSEKKADAFAAETLIPAKHDARISNCRSKQEIILLADELRISPGIVAGRYQFLTGQWQMFKDLIRKLEWAD</sequence>
<feature type="domain" description="HTH cro/C1-type" evidence="3">
    <location>
        <begin position="21"/>
        <end position="75"/>
    </location>
</feature>
<gene>
    <name evidence="4" type="ordered locus">Despr_0252</name>
</gene>
<dbReference type="InterPro" id="IPR010359">
    <property type="entry name" value="IrrE_HExxH"/>
</dbReference>
<dbReference type="Gene3D" id="1.10.260.40">
    <property type="entry name" value="lambda repressor-like DNA-binding domains"/>
    <property type="match status" value="1"/>
</dbReference>
<dbReference type="EMBL" id="CP002364">
    <property type="protein sequence ID" value="ADW16439.1"/>
    <property type="molecule type" value="Genomic_DNA"/>
</dbReference>
<dbReference type="Pfam" id="PF06114">
    <property type="entry name" value="Peptidase_M78"/>
    <property type="match status" value="1"/>
</dbReference>
<protein>
    <submittedName>
        <fullName evidence="4">Helix-turn-helix domain protein</fullName>
    </submittedName>
</protein>
<organism evidence="4 5">
    <name type="scientific">Desulfobulbus propionicus (strain ATCC 33891 / DSM 2032 / VKM B-1956 / 1pr3)</name>
    <dbReference type="NCBI Taxonomy" id="577650"/>
    <lineage>
        <taxon>Bacteria</taxon>
        <taxon>Pseudomonadati</taxon>
        <taxon>Thermodesulfobacteriota</taxon>
        <taxon>Desulfobulbia</taxon>
        <taxon>Desulfobulbales</taxon>
        <taxon>Desulfobulbaceae</taxon>
        <taxon>Desulfobulbus</taxon>
    </lineage>
</organism>
<evidence type="ECO:0000256" key="2">
    <source>
        <dbReference type="ARBA" id="ARBA00023125"/>
    </source>
</evidence>
<dbReference type="GO" id="GO:0003677">
    <property type="term" value="F:DNA binding"/>
    <property type="evidence" value="ECO:0007669"/>
    <property type="project" value="UniProtKB-KW"/>
</dbReference>
<keyword evidence="5" id="KW-1185">Reference proteome</keyword>
<dbReference type="AlphaFoldDB" id="A0A7U3YJB6"/>
<evidence type="ECO:0000313" key="4">
    <source>
        <dbReference type="EMBL" id="ADW16439.1"/>
    </source>
</evidence>
<dbReference type="PROSITE" id="PS50943">
    <property type="entry name" value="HTH_CROC1"/>
    <property type="match status" value="1"/>
</dbReference>
<dbReference type="InterPro" id="IPR001387">
    <property type="entry name" value="Cro/C1-type_HTH"/>
</dbReference>
<dbReference type="PANTHER" id="PTHR36924:SF1">
    <property type="entry name" value="ANTITOXIN HIGA-1"/>
    <property type="match status" value="1"/>
</dbReference>
<evidence type="ECO:0000313" key="5">
    <source>
        <dbReference type="Proteomes" id="UP000006365"/>
    </source>
</evidence>
<name>A0A7U3YJB6_DESPD</name>
<comment type="similarity">
    <text evidence="1">Belongs to the short-chain fatty acyl-CoA assimilation regulator (ScfR) family.</text>
</comment>